<dbReference type="AlphaFoldDB" id="A0A0F8WCQ8"/>
<organism evidence="1">
    <name type="scientific">marine sediment metagenome</name>
    <dbReference type="NCBI Taxonomy" id="412755"/>
    <lineage>
        <taxon>unclassified sequences</taxon>
        <taxon>metagenomes</taxon>
        <taxon>ecological metagenomes</taxon>
    </lineage>
</organism>
<dbReference type="GO" id="GO:0006313">
    <property type="term" value="P:DNA transposition"/>
    <property type="evidence" value="ECO:0007669"/>
    <property type="project" value="InterPro"/>
</dbReference>
<dbReference type="GO" id="GO:0003677">
    <property type="term" value="F:DNA binding"/>
    <property type="evidence" value="ECO:0007669"/>
    <property type="project" value="InterPro"/>
</dbReference>
<feature type="non-terminal residue" evidence="1">
    <location>
        <position position="1"/>
    </location>
</feature>
<dbReference type="InterPro" id="IPR036515">
    <property type="entry name" value="Transposase_17_sf"/>
</dbReference>
<accession>A0A0F8WCQ8</accession>
<comment type="caution">
    <text evidence="1">The sequence shown here is derived from an EMBL/GenBank/DDBJ whole genome shotgun (WGS) entry which is preliminary data.</text>
</comment>
<proteinExistence type="predicted"/>
<sequence length="116" mass="13863">AVEAANPLWMVLRYVERNALRAKLVRRAQAWRWSSLYWWRRPAEDRPLRIEPVRRPEDWLELVNVPLTDEELTALRRSVNRGRPLGADRWVRRVASQLALEHTLRPRGRPRKGPEK</sequence>
<protein>
    <recommendedName>
        <fullName evidence="2">Transposase IS200-like domain-containing protein</fullName>
    </recommendedName>
</protein>
<name>A0A0F8WCQ8_9ZZZZ</name>
<dbReference type="Gene3D" id="3.30.70.1290">
    <property type="entry name" value="Transposase IS200-like"/>
    <property type="match status" value="1"/>
</dbReference>
<evidence type="ECO:0008006" key="2">
    <source>
        <dbReference type="Google" id="ProtNLM"/>
    </source>
</evidence>
<dbReference type="EMBL" id="LAZR01065900">
    <property type="protein sequence ID" value="KKK54632.1"/>
    <property type="molecule type" value="Genomic_DNA"/>
</dbReference>
<gene>
    <name evidence="1" type="ORF">LCGC14_3082770</name>
</gene>
<evidence type="ECO:0000313" key="1">
    <source>
        <dbReference type="EMBL" id="KKK54632.1"/>
    </source>
</evidence>
<reference evidence="1" key="1">
    <citation type="journal article" date="2015" name="Nature">
        <title>Complex archaea that bridge the gap between prokaryotes and eukaryotes.</title>
        <authorList>
            <person name="Spang A."/>
            <person name="Saw J.H."/>
            <person name="Jorgensen S.L."/>
            <person name="Zaremba-Niedzwiedzka K."/>
            <person name="Martijn J."/>
            <person name="Lind A.E."/>
            <person name="van Eijk R."/>
            <person name="Schleper C."/>
            <person name="Guy L."/>
            <person name="Ettema T.J."/>
        </authorList>
    </citation>
    <scope>NUCLEOTIDE SEQUENCE</scope>
</reference>
<dbReference type="GO" id="GO:0004803">
    <property type="term" value="F:transposase activity"/>
    <property type="evidence" value="ECO:0007669"/>
    <property type="project" value="InterPro"/>
</dbReference>